<feature type="region of interest" description="Disordered" evidence="1">
    <location>
        <begin position="81"/>
        <end position="100"/>
    </location>
</feature>
<evidence type="ECO:0000256" key="1">
    <source>
        <dbReference type="SAM" id="MobiDB-lite"/>
    </source>
</evidence>
<comment type="caution">
    <text evidence="3">The sequence shown here is derived from an EMBL/GenBank/DDBJ whole genome shotgun (WGS) entry which is preliminary data.</text>
</comment>
<dbReference type="InterPro" id="IPR000286">
    <property type="entry name" value="HDACs"/>
</dbReference>
<dbReference type="GO" id="GO:0005737">
    <property type="term" value="C:cytoplasm"/>
    <property type="evidence" value="ECO:0007669"/>
    <property type="project" value="TreeGrafter"/>
</dbReference>
<dbReference type="PRINTS" id="PR01270">
    <property type="entry name" value="HDASUPER"/>
</dbReference>
<proteinExistence type="predicted"/>
<sequence>MHKGDIFFRNWLARQRMQTLGWIQHLKKTLQVIPVRCTSLLPPQYHSARTVAKTAVTVANGVTESTARAAKVTSLGLRDQHCPSASMSTRAEPGKSGKGQQGRIIYTLEAARDHCWPDNQEGPRRLTCVKDVLPATSEEVQRVHDPAYVQWLAETVREGVPKVVADPEIPEEVTYVTSTSYDDALQAAGSAMRLVDEVAAASTSGSEGHQCPVGFAIVRPPGHHSGVDSASGFCLLNNVAIAARHAQHQHGLRKVLILDFDVHCGNGTVDIFAQDPDVLVIDMHETDVWPHTGRIDQTGEGKGRGATIDIPLPTGSGQWAAEHVFDSVIASAARRFKPDILLVSAGYDAHWRDPLAGLNFQSATYHLLAGKLQSLAQELCGGRLVFVLEGGYSSEGLASSVAETFLGLLGTPPAHALDSSVPEEPKAAVQQLIADLRELHAL</sequence>
<gene>
    <name evidence="3" type="ORF">WJX73_004940</name>
</gene>
<protein>
    <recommendedName>
        <fullName evidence="2">Histone deacetylase domain-containing protein</fullName>
    </recommendedName>
</protein>
<evidence type="ECO:0000313" key="4">
    <source>
        <dbReference type="Proteomes" id="UP001465755"/>
    </source>
</evidence>
<dbReference type="Proteomes" id="UP001465755">
    <property type="component" value="Unassembled WGS sequence"/>
</dbReference>
<accession>A0AAW1P5Y4</accession>
<dbReference type="EMBL" id="JALJOQ010000044">
    <property type="protein sequence ID" value="KAK9805350.1"/>
    <property type="molecule type" value="Genomic_DNA"/>
</dbReference>
<dbReference type="AlphaFoldDB" id="A0AAW1P5Y4"/>
<name>A0AAW1P5Y4_9CHLO</name>
<dbReference type="PANTHER" id="PTHR10625:SF11">
    <property type="entry name" value="HISTONE DEACETYLASE 14, CHLOROPLASTIC"/>
    <property type="match status" value="1"/>
</dbReference>
<organism evidence="3 4">
    <name type="scientific">Symbiochloris irregularis</name>
    <dbReference type="NCBI Taxonomy" id="706552"/>
    <lineage>
        <taxon>Eukaryota</taxon>
        <taxon>Viridiplantae</taxon>
        <taxon>Chlorophyta</taxon>
        <taxon>core chlorophytes</taxon>
        <taxon>Trebouxiophyceae</taxon>
        <taxon>Trebouxiales</taxon>
        <taxon>Trebouxiaceae</taxon>
        <taxon>Symbiochloris</taxon>
    </lineage>
</organism>
<dbReference type="Pfam" id="PF00850">
    <property type="entry name" value="Hist_deacetyl"/>
    <property type="match status" value="1"/>
</dbReference>
<feature type="domain" description="Histone deacetylase" evidence="2">
    <location>
        <begin position="128"/>
        <end position="405"/>
    </location>
</feature>
<dbReference type="InterPro" id="IPR037138">
    <property type="entry name" value="His_deacetylse_dom_sf"/>
</dbReference>
<dbReference type="SUPFAM" id="SSF52768">
    <property type="entry name" value="Arginase/deacetylase"/>
    <property type="match status" value="1"/>
</dbReference>
<evidence type="ECO:0000259" key="2">
    <source>
        <dbReference type="Pfam" id="PF00850"/>
    </source>
</evidence>
<dbReference type="InterPro" id="IPR023696">
    <property type="entry name" value="Ureohydrolase_dom_sf"/>
</dbReference>
<keyword evidence="4" id="KW-1185">Reference proteome</keyword>
<evidence type="ECO:0000313" key="3">
    <source>
        <dbReference type="EMBL" id="KAK9805350.1"/>
    </source>
</evidence>
<reference evidence="3 4" key="1">
    <citation type="journal article" date="2024" name="Nat. Commun.">
        <title>Phylogenomics reveals the evolutionary origins of lichenization in chlorophyte algae.</title>
        <authorList>
            <person name="Puginier C."/>
            <person name="Libourel C."/>
            <person name="Otte J."/>
            <person name="Skaloud P."/>
            <person name="Haon M."/>
            <person name="Grisel S."/>
            <person name="Petersen M."/>
            <person name="Berrin J.G."/>
            <person name="Delaux P.M."/>
            <person name="Dal Grande F."/>
            <person name="Keller J."/>
        </authorList>
    </citation>
    <scope>NUCLEOTIDE SEQUENCE [LARGE SCALE GENOMIC DNA]</scope>
    <source>
        <strain evidence="3 4">SAG 2036</strain>
    </source>
</reference>
<dbReference type="CDD" id="cd09992">
    <property type="entry name" value="HDAC_classII"/>
    <property type="match status" value="1"/>
</dbReference>
<dbReference type="Gene3D" id="3.40.800.20">
    <property type="entry name" value="Histone deacetylase domain"/>
    <property type="match status" value="1"/>
</dbReference>
<dbReference type="GO" id="GO:0040029">
    <property type="term" value="P:epigenetic regulation of gene expression"/>
    <property type="evidence" value="ECO:0007669"/>
    <property type="project" value="TreeGrafter"/>
</dbReference>
<dbReference type="PANTHER" id="PTHR10625">
    <property type="entry name" value="HISTONE DEACETYLASE HDAC1-RELATED"/>
    <property type="match status" value="1"/>
</dbReference>
<dbReference type="GO" id="GO:0004407">
    <property type="term" value="F:histone deacetylase activity"/>
    <property type="evidence" value="ECO:0007669"/>
    <property type="project" value="TreeGrafter"/>
</dbReference>
<dbReference type="GO" id="GO:0000118">
    <property type="term" value="C:histone deacetylase complex"/>
    <property type="evidence" value="ECO:0007669"/>
    <property type="project" value="TreeGrafter"/>
</dbReference>
<dbReference type="InterPro" id="IPR023801">
    <property type="entry name" value="His_deacetylse_dom"/>
</dbReference>